<dbReference type="EMBL" id="JACHKT010000005">
    <property type="protein sequence ID" value="MBB6002338.1"/>
    <property type="molecule type" value="Genomic_DNA"/>
</dbReference>
<reference evidence="1 2" key="1">
    <citation type="submission" date="2020-08" db="EMBL/GenBank/DDBJ databases">
        <title>Functional genomics of gut bacteria from endangered species of beetles.</title>
        <authorList>
            <person name="Carlos-Shanley C."/>
        </authorList>
    </citation>
    <scope>NUCLEOTIDE SEQUENCE [LARGE SCALE GENOMIC DNA]</scope>
    <source>
        <strain evidence="1 2">S00070</strain>
    </source>
</reference>
<dbReference type="Proteomes" id="UP000524404">
    <property type="component" value="Unassembled WGS sequence"/>
</dbReference>
<proteinExistence type="predicted"/>
<dbReference type="AlphaFoldDB" id="A0A841ENM8"/>
<protein>
    <submittedName>
        <fullName evidence="1">Uncharacterized protein</fullName>
    </submittedName>
</protein>
<gene>
    <name evidence="1" type="ORF">HNP25_000990</name>
</gene>
<comment type="caution">
    <text evidence="1">The sequence shown here is derived from an EMBL/GenBank/DDBJ whole genome shotgun (WGS) entry which is preliminary data.</text>
</comment>
<sequence>MQDKKKNELDSLLEKTLGSEEMKKALESFESVNSIIKHSSLSDVLSNLDFSLISRMNTMTNPSQDKNNPIHYSPSAHLKNYNPPPHFEKRMEVSEKTKQVGVKLTHFEIALLFHYKNEIINRDNSDRIANFYQQGSGIQLLEKVEEFKNYPNRIKEHRFSKRYHEKIISLLEGNEIAKENAKKTLNEIQSKKV</sequence>
<keyword evidence="2" id="KW-1185">Reference proteome</keyword>
<dbReference type="RefSeq" id="WP_184131135.1">
    <property type="nucleotide sequence ID" value="NZ_JACHKT010000005.1"/>
</dbReference>
<organism evidence="1 2">
    <name type="scientific">Arcicella rosea</name>
    <dbReference type="NCBI Taxonomy" id="502909"/>
    <lineage>
        <taxon>Bacteria</taxon>
        <taxon>Pseudomonadati</taxon>
        <taxon>Bacteroidota</taxon>
        <taxon>Cytophagia</taxon>
        <taxon>Cytophagales</taxon>
        <taxon>Flectobacillaceae</taxon>
        <taxon>Arcicella</taxon>
    </lineage>
</organism>
<accession>A0A841ENM8</accession>
<name>A0A841ENM8_9BACT</name>
<evidence type="ECO:0000313" key="2">
    <source>
        <dbReference type="Proteomes" id="UP000524404"/>
    </source>
</evidence>
<evidence type="ECO:0000313" key="1">
    <source>
        <dbReference type="EMBL" id="MBB6002338.1"/>
    </source>
</evidence>